<proteinExistence type="predicted"/>
<keyword evidence="2" id="KW-1185">Reference proteome</keyword>
<dbReference type="EMBL" id="JBHUIM010000004">
    <property type="protein sequence ID" value="MFD2248587.1"/>
    <property type="molecule type" value="Genomic_DNA"/>
</dbReference>
<gene>
    <name evidence="1" type="ORF">ACFSKP_20130</name>
</gene>
<comment type="caution">
    <text evidence="1">The sequence shown here is derived from an EMBL/GenBank/DDBJ whole genome shotgun (WGS) entry which is preliminary data.</text>
</comment>
<sequence length="168" mass="18952">MPAYVDAASSPGRKKLLLLLFSILLFAEVRAQDVFSAGPMLHYNFGDKKPKLSWGIEAAVWWYEDGFPISANIGFDRRKGSTILYTQAQTGIAVAGLSVGPYLELRKEEPTVLGLQTDYWINNYLGLNYRIRYGGGQKQKALGGYVKLPVSLIPEEEREDGDWDWDWD</sequence>
<evidence type="ECO:0000313" key="1">
    <source>
        <dbReference type="EMBL" id="MFD2248587.1"/>
    </source>
</evidence>
<protein>
    <submittedName>
        <fullName evidence="1">Uncharacterized protein</fullName>
    </submittedName>
</protein>
<name>A0ABW5D3X3_9BACT</name>
<organism evidence="1 2">
    <name type="scientific">Pontibacter ruber</name>
    <dbReference type="NCBI Taxonomy" id="1343895"/>
    <lineage>
        <taxon>Bacteria</taxon>
        <taxon>Pseudomonadati</taxon>
        <taxon>Bacteroidota</taxon>
        <taxon>Cytophagia</taxon>
        <taxon>Cytophagales</taxon>
        <taxon>Hymenobacteraceae</taxon>
        <taxon>Pontibacter</taxon>
    </lineage>
</organism>
<reference evidence="2" key="1">
    <citation type="journal article" date="2019" name="Int. J. Syst. Evol. Microbiol.">
        <title>The Global Catalogue of Microorganisms (GCM) 10K type strain sequencing project: providing services to taxonomists for standard genome sequencing and annotation.</title>
        <authorList>
            <consortium name="The Broad Institute Genomics Platform"/>
            <consortium name="The Broad Institute Genome Sequencing Center for Infectious Disease"/>
            <person name="Wu L."/>
            <person name="Ma J."/>
        </authorList>
    </citation>
    <scope>NUCLEOTIDE SEQUENCE [LARGE SCALE GENOMIC DNA]</scope>
    <source>
        <strain evidence="2">CGMCC 4.1782</strain>
    </source>
</reference>
<evidence type="ECO:0000313" key="2">
    <source>
        <dbReference type="Proteomes" id="UP001597374"/>
    </source>
</evidence>
<dbReference type="Proteomes" id="UP001597374">
    <property type="component" value="Unassembled WGS sequence"/>
</dbReference>
<accession>A0ABW5D3X3</accession>
<dbReference type="RefSeq" id="WP_250432112.1">
    <property type="nucleotide sequence ID" value="NZ_JALPRR010000005.1"/>
</dbReference>